<evidence type="ECO:0000256" key="1">
    <source>
        <dbReference type="SAM" id="MobiDB-lite"/>
    </source>
</evidence>
<evidence type="ECO:0000313" key="4">
    <source>
        <dbReference type="EMBL" id="MDR6595173.1"/>
    </source>
</evidence>
<feature type="region of interest" description="Disordered" evidence="1">
    <location>
        <begin position="976"/>
        <end position="998"/>
    </location>
</feature>
<comment type="caution">
    <text evidence="4">The sequence shown here is derived from an EMBL/GenBank/DDBJ whole genome shotgun (WGS) entry which is preliminary data.</text>
</comment>
<dbReference type="InterPro" id="IPR007111">
    <property type="entry name" value="NACHT_NTPase"/>
</dbReference>
<evidence type="ECO:0000256" key="2">
    <source>
        <dbReference type="SAM" id="Phobius"/>
    </source>
</evidence>
<dbReference type="PANTHER" id="PTHR46844:SF1">
    <property type="entry name" value="SLR5058 PROTEIN"/>
    <property type="match status" value="1"/>
</dbReference>
<keyword evidence="5" id="KW-1185">Reference proteome</keyword>
<feature type="transmembrane region" description="Helical" evidence="2">
    <location>
        <begin position="791"/>
        <end position="811"/>
    </location>
</feature>
<organism evidence="4 5">
    <name type="scientific">Saccharothrix longispora</name>
    <dbReference type="NCBI Taxonomy" id="33920"/>
    <lineage>
        <taxon>Bacteria</taxon>
        <taxon>Bacillati</taxon>
        <taxon>Actinomycetota</taxon>
        <taxon>Actinomycetes</taxon>
        <taxon>Pseudonocardiales</taxon>
        <taxon>Pseudonocardiaceae</taxon>
        <taxon>Saccharothrix</taxon>
    </lineage>
</organism>
<evidence type="ECO:0000259" key="3">
    <source>
        <dbReference type="Pfam" id="PF05729"/>
    </source>
</evidence>
<dbReference type="Proteomes" id="UP001268819">
    <property type="component" value="Unassembled WGS sequence"/>
</dbReference>
<dbReference type="PANTHER" id="PTHR46844">
    <property type="entry name" value="SLR5058 PROTEIN"/>
    <property type="match status" value="1"/>
</dbReference>
<dbReference type="Pfam" id="PF05729">
    <property type="entry name" value="NACHT"/>
    <property type="match status" value="1"/>
</dbReference>
<proteinExistence type="predicted"/>
<keyword evidence="2" id="KW-1133">Transmembrane helix</keyword>
<dbReference type="SUPFAM" id="SSF52540">
    <property type="entry name" value="P-loop containing nucleoside triphosphate hydrolases"/>
    <property type="match status" value="1"/>
</dbReference>
<evidence type="ECO:0000313" key="5">
    <source>
        <dbReference type="Proteomes" id="UP001268819"/>
    </source>
</evidence>
<gene>
    <name evidence="4" type="ORF">J2S66_003557</name>
</gene>
<feature type="domain" description="NACHT" evidence="3">
    <location>
        <begin position="120"/>
        <end position="288"/>
    </location>
</feature>
<protein>
    <recommendedName>
        <fullName evidence="3">NACHT domain-containing protein</fullName>
    </recommendedName>
</protein>
<dbReference type="EMBL" id="JAVDSG010000001">
    <property type="protein sequence ID" value="MDR6595173.1"/>
    <property type="molecule type" value="Genomic_DNA"/>
</dbReference>
<keyword evidence="2" id="KW-0812">Transmembrane</keyword>
<feature type="transmembrane region" description="Helical" evidence="2">
    <location>
        <begin position="6"/>
        <end position="25"/>
    </location>
</feature>
<feature type="transmembrane region" description="Helical" evidence="2">
    <location>
        <begin position="765"/>
        <end position="785"/>
    </location>
</feature>
<sequence length="998" mass="109213">MTGTLLGVVITTLLGVGTAILRQVLKYRRSLARESQSFLKYVIGNVRLSIGRHVRKSLAGQFGVRRYAELKLATFPARLFVPSVDGAAIDIDTAYVRLSLSGARRRVTDDDLLADDAGSVLLFGDPGSGKSSLTKKLFRQTCRKAFTHPDTNRLPLHVELRGLGWAEAKASKQDAGAWLRGELFRLAAQVEGVHDPRFALDAWAGKNGLLVLLDGMDEVPERCLDFAGEAIQDLIASLRGKSPHTSVIVTARTQLRGALSRGFIDGMNAVYTVEPFTAADVFEFLRKWPYPAGRSGEAQRILNTLLEHRTLAEMCGNPLILSMYVAQDQRYTASPNLGSVRLPDTRTEFYSSVIGELLVHRHSQQFGQGQGASETRRAREELLGKIALDHLYGGDDPANSISWRDAVHTTQRLTGLSTTAKAEAHLRALAIDTGIFTEERPGETLRFMHLTLCEYLAAIEASESGVPAFPDLADALFASPGAQSSRLSEVVIFTLTMFKRSDRLRALDDLHERGASPALLLRAARECQAYESTTFTSAATALRRQLTRTDVALWNEQWFADIRLLMTCLDEARRSARPGHPLAGHSTEHLLRQLTRNDSQRLDRLFEMWLEFNPAEALTTARLLRQLDPQFDLTRRFVAALERIELLMYAMSRVSTLADDQDHWTPLLAEAALTAPLVAQKLVNEPPPTSPVKRAGETWETTGAAKNTLLGWVLTRAADQFATLPGPTRTALARLGLLTAVSPSDTLFPDGSIMRTSAVGFARNALFAGPLGAVSVVLGAVLGIAPALTGPVGVLLCSWALIAAWLAVILVTGNKWSVDLADTRGPEKTQTPLLNLAPRLAGIRPSCVIASVDGGTKLYVNSTTPTIDDPSPSDLPRPDLLPTVTPGLVVDLRGMKPALQATYLLTNAFAFDHAVESAHTPLPRRSLEKVRTLLLLAASGRVTRVHLVSADRQAPRRRMPVLLMVDLWSGRVPRTRVRGRGEARGPQPREGPRRLDHR</sequence>
<dbReference type="Gene3D" id="3.40.50.300">
    <property type="entry name" value="P-loop containing nucleotide triphosphate hydrolases"/>
    <property type="match status" value="1"/>
</dbReference>
<dbReference type="RefSeq" id="WP_310308219.1">
    <property type="nucleotide sequence ID" value="NZ_BAAAXB010000001.1"/>
</dbReference>
<dbReference type="InterPro" id="IPR027417">
    <property type="entry name" value="P-loop_NTPase"/>
</dbReference>
<keyword evidence="2" id="KW-0472">Membrane</keyword>
<reference evidence="4 5" key="1">
    <citation type="submission" date="2023-07" db="EMBL/GenBank/DDBJ databases">
        <title>Sequencing the genomes of 1000 actinobacteria strains.</title>
        <authorList>
            <person name="Klenk H.-P."/>
        </authorList>
    </citation>
    <scope>NUCLEOTIDE SEQUENCE [LARGE SCALE GENOMIC DNA]</scope>
    <source>
        <strain evidence="4 5">DSM 43749</strain>
    </source>
</reference>
<name>A0ABU1PWY9_9PSEU</name>
<accession>A0ABU1PWY9</accession>